<dbReference type="OrthoDB" id="20273at2759"/>
<accession>A0A9P6CXQ2</accession>
<keyword evidence="4 6" id="KW-0472">Membrane</keyword>
<keyword evidence="3 6" id="KW-1133">Transmembrane helix</keyword>
<feature type="compositionally biased region" description="Basic and acidic residues" evidence="5">
    <location>
        <begin position="104"/>
        <end position="116"/>
    </location>
</feature>
<evidence type="ECO:0000259" key="7">
    <source>
        <dbReference type="Pfam" id="PF03168"/>
    </source>
</evidence>
<feature type="region of interest" description="Disordered" evidence="5">
    <location>
        <begin position="1"/>
        <end position="125"/>
    </location>
</feature>
<evidence type="ECO:0000256" key="3">
    <source>
        <dbReference type="ARBA" id="ARBA00022989"/>
    </source>
</evidence>
<name>A0A9P6CXQ2_9AGAR</name>
<dbReference type="Gene3D" id="2.60.40.1820">
    <property type="match status" value="1"/>
</dbReference>
<comment type="caution">
    <text evidence="8">The sequence shown here is derived from an EMBL/GenBank/DDBJ whole genome shotgun (WGS) entry which is preliminary data.</text>
</comment>
<dbReference type="InterPro" id="IPR044839">
    <property type="entry name" value="NDR1-like"/>
</dbReference>
<feature type="transmembrane region" description="Helical" evidence="6">
    <location>
        <begin position="153"/>
        <end position="176"/>
    </location>
</feature>
<dbReference type="Pfam" id="PF03168">
    <property type="entry name" value="LEA_2"/>
    <property type="match status" value="1"/>
</dbReference>
<keyword evidence="2 6" id="KW-0812">Transmembrane</keyword>
<evidence type="ECO:0000256" key="2">
    <source>
        <dbReference type="ARBA" id="ARBA00022692"/>
    </source>
</evidence>
<reference evidence="8" key="1">
    <citation type="submission" date="2020-11" db="EMBL/GenBank/DDBJ databases">
        <authorList>
            <consortium name="DOE Joint Genome Institute"/>
            <person name="Ahrendt S."/>
            <person name="Riley R."/>
            <person name="Andreopoulos W."/>
            <person name="Labutti K."/>
            <person name="Pangilinan J."/>
            <person name="Ruiz-Duenas F.J."/>
            <person name="Barrasa J.M."/>
            <person name="Sanchez-Garcia M."/>
            <person name="Camarero S."/>
            <person name="Miyauchi S."/>
            <person name="Serrano A."/>
            <person name="Linde D."/>
            <person name="Babiker R."/>
            <person name="Drula E."/>
            <person name="Ayuso-Fernandez I."/>
            <person name="Pacheco R."/>
            <person name="Padilla G."/>
            <person name="Ferreira P."/>
            <person name="Barriuso J."/>
            <person name="Kellner H."/>
            <person name="Castanera R."/>
            <person name="Alfaro M."/>
            <person name="Ramirez L."/>
            <person name="Pisabarro A.G."/>
            <person name="Kuo A."/>
            <person name="Tritt A."/>
            <person name="Lipzen A."/>
            <person name="He G."/>
            <person name="Yan M."/>
            <person name="Ng V."/>
            <person name="Cullen D."/>
            <person name="Martin F."/>
            <person name="Rosso M.-N."/>
            <person name="Henrissat B."/>
            <person name="Hibbett D."/>
            <person name="Martinez A.T."/>
            <person name="Grigoriev I.V."/>
        </authorList>
    </citation>
    <scope>NUCLEOTIDE SEQUENCE</scope>
    <source>
        <strain evidence="8">CIRM-BRFM 674</strain>
    </source>
</reference>
<dbReference type="GO" id="GO:0098542">
    <property type="term" value="P:defense response to other organism"/>
    <property type="evidence" value="ECO:0007669"/>
    <property type="project" value="InterPro"/>
</dbReference>
<evidence type="ECO:0000256" key="1">
    <source>
        <dbReference type="ARBA" id="ARBA00004167"/>
    </source>
</evidence>
<dbReference type="EMBL" id="MU155316">
    <property type="protein sequence ID" value="KAF9475838.1"/>
    <property type="molecule type" value="Genomic_DNA"/>
</dbReference>
<dbReference type="PANTHER" id="PTHR31234:SF2">
    <property type="entry name" value="OS05G0199100 PROTEIN"/>
    <property type="match status" value="1"/>
</dbReference>
<evidence type="ECO:0000313" key="9">
    <source>
        <dbReference type="Proteomes" id="UP000807469"/>
    </source>
</evidence>
<proteinExistence type="predicted"/>
<dbReference type="PANTHER" id="PTHR31234">
    <property type="entry name" value="LATE EMBRYOGENESIS ABUNDANT (LEA) HYDROXYPROLINE-RICH GLYCOPROTEIN FAMILY"/>
    <property type="match status" value="1"/>
</dbReference>
<organism evidence="8 9">
    <name type="scientific">Pholiota conissans</name>
    <dbReference type="NCBI Taxonomy" id="109636"/>
    <lineage>
        <taxon>Eukaryota</taxon>
        <taxon>Fungi</taxon>
        <taxon>Dikarya</taxon>
        <taxon>Basidiomycota</taxon>
        <taxon>Agaricomycotina</taxon>
        <taxon>Agaricomycetes</taxon>
        <taxon>Agaricomycetidae</taxon>
        <taxon>Agaricales</taxon>
        <taxon>Agaricineae</taxon>
        <taxon>Strophariaceae</taxon>
        <taxon>Pholiota</taxon>
    </lineage>
</organism>
<comment type="subcellular location">
    <subcellularLocation>
        <location evidence="1">Membrane</location>
        <topology evidence="1">Single-pass membrane protein</topology>
    </subcellularLocation>
</comment>
<feature type="domain" description="Late embryogenesis abundant protein LEA-2 subgroup" evidence="7">
    <location>
        <begin position="222"/>
        <end position="286"/>
    </location>
</feature>
<sequence length="349" mass="38186">MAYQDPYTSRYAVGSSSRPQQYTPAHDYSSPYPPYQSQENTGGAAYDPYSSSNTRPYMDDHPDYSYGDNNGAGYNDYPPPQRSASQTSPSQLSKKRPSVKVVPMHKEDSGFDRGEFTPKTPGKRTPRALREYRYDHQGNLWAQGGRGRCIGRVCCCSLMTAVFLIVSIVLALALWIRPPSISVGDVETMSVDGVTIQQVTDGLQVNLGVNISYEDLYDCVATVQNPNYFSVDFKKIQADISYPLNNFPIGDGSANNIVFKSRSETNFTFPFALKYNSTADTGNAVILDIASKCGVNGSGQKQNIVVNYKITLGIRILLITISPVVSNQFNFPCPLSASDISKFLGGGGS</sequence>
<evidence type="ECO:0000256" key="5">
    <source>
        <dbReference type="SAM" id="MobiDB-lite"/>
    </source>
</evidence>
<keyword evidence="9" id="KW-1185">Reference proteome</keyword>
<gene>
    <name evidence="8" type="ORF">BDN70DRAFT_923702</name>
</gene>
<evidence type="ECO:0000256" key="6">
    <source>
        <dbReference type="SAM" id="Phobius"/>
    </source>
</evidence>
<protein>
    <recommendedName>
        <fullName evidence="7">Late embryogenesis abundant protein LEA-2 subgroup domain-containing protein</fullName>
    </recommendedName>
</protein>
<dbReference type="InterPro" id="IPR004864">
    <property type="entry name" value="LEA_2"/>
</dbReference>
<dbReference type="GO" id="GO:0016020">
    <property type="term" value="C:membrane"/>
    <property type="evidence" value="ECO:0007669"/>
    <property type="project" value="UniProtKB-SubCell"/>
</dbReference>
<feature type="compositionally biased region" description="Polar residues" evidence="5">
    <location>
        <begin position="82"/>
        <end position="92"/>
    </location>
</feature>
<dbReference type="AlphaFoldDB" id="A0A9P6CXQ2"/>
<dbReference type="Proteomes" id="UP000807469">
    <property type="component" value="Unassembled WGS sequence"/>
</dbReference>
<evidence type="ECO:0000256" key="4">
    <source>
        <dbReference type="ARBA" id="ARBA00023136"/>
    </source>
</evidence>
<evidence type="ECO:0000313" key="8">
    <source>
        <dbReference type="EMBL" id="KAF9475838.1"/>
    </source>
</evidence>
<feature type="compositionally biased region" description="Polar residues" evidence="5">
    <location>
        <begin position="14"/>
        <end position="23"/>
    </location>
</feature>